<dbReference type="Pfam" id="PF10727">
    <property type="entry name" value="Rossmann-like"/>
    <property type="match status" value="1"/>
</dbReference>
<reference evidence="3" key="1">
    <citation type="journal article" date="2014" name="Front. Microbiol.">
        <title>High frequency of phylogenetically diverse reductive dehalogenase-homologous genes in deep subseafloor sedimentary metagenomes.</title>
        <authorList>
            <person name="Kawai M."/>
            <person name="Futagami T."/>
            <person name="Toyoda A."/>
            <person name="Takaki Y."/>
            <person name="Nishi S."/>
            <person name="Hori S."/>
            <person name="Arai W."/>
            <person name="Tsubouchi T."/>
            <person name="Morono Y."/>
            <person name="Uchiyama I."/>
            <person name="Ito T."/>
            <person name="Fujiyama A."/>
            <person name="Inagaki F."/>
            <person name="Takami H."/>
        </authorList>
    </citation>
    <scope>NUCLEOTIDE SEQUENCE</scope>
    <source>
        <strain evidence="3">Expedition CK06-06</strain>
    </source>
</reference>
<evidence type="ECO:0000313" key="3">
    <source>
        <dbReference type="EMBL" id="GAH30936.1"/>
    </source>
</evidence>
<comment type="caution">
    <text evidence="3">The sequence shown here is derived from an EMBL/GenBank/DDBJ whole genome shotgun (WGS) entry which is preliminary data.</text>
</comment>
<feature type="domain" description="Putative oxidoreductase/dehydrogenase Rossmann-like" evidence="1">
    <location>
        <begin position="1"/>
        <end position="107"/>
    </location>
</feature>
<dbReference type="AlphaFoldDB" id="X1ECC2"/>
<evidence type="ECO:0008006" key="4">
    <source>
        <dbReference type="Google" id="ProtNLM"/>
    </source>
</evidence>
<dbReference type="InterPro" id="IPR008927">
    <property type="entry name" value="6-PGluconate_DH-like_C_sf"/>
</dbReference>
<name>X1ECC2_9ZZZZ</name>
<evidence type="ECO:0000259" key="1">
    <source>
        <dbReference type="Pfam" id="PF10727"/>
    </source>
</evidence>
<dbReference type="SUPFAM" id="SSF51735">
    <property type="entry name" value="NAD(P)-binding Rossmann-fold domains"/>
    <property type="match status" value="1"/>
</dbReference>
<feature type="non-terminal residue" evidence="3">
    <location>
        <position position="1"/>
    </location>
</feature>
<organism evidence="3">
    <name type="scientific">marine sediment metagenome</name>
    <dbReference type="NCBI Taxonomy" id="412755"/>
    <lineage>
        <taxon>unclassified sequences</taxon>
        <taxon>metagenomes</taxon>
        <taxon>ecological metagenomes</taxon>
    </lineage>
</organism>
<dbReference type="PANTHER" id="PTHR40459:SF1">
    <property type="entry name" value="CONSERVED HYPOTHETICAL ALANINE AND LEUCINE RICH PROTEIN"/>
    <property type="match status" value="1"/>
</dbReference>
<accession>X1ECC2</accession>
<proteinExistence type="predicted"/>
<dbReference type="EMBL" id="BARU01001359">
    <property type="protein sequence ID" value="GAH30936.1"/>
    <property type="molecule type" value="Genomic_DNA"/>
</dbReference>
<dbReference type="Gene3D" id="1.10.1040.20">
    <property type="entry name" value="ProC-like, C-terminal domain"/>
    <property type="match status" value="1"/>
</dbReference>
<dbReference type="InterPro" id="IPR037108">
    <property type="entry name" value="TM1727-like_C_sf"/>
</dbReference>
<dbReference type="Gene3D" id="3.40.50.720">
    <property type="entry name" value="NAD(P)-binding Rossmann-like Domain"/>
    <property type="match status" value="1"/>
</dbReference>
<evidence type="ECO:0000259" key="2">
    <source>
        <dbReference type="Pfam" id="PF10728"/>
    </source>
</evidence>
<dbReference type="Pfam" id="PF10728">
    <property type="entry name" value="DUF2520"/>
    <property type="match status" value="1"/>
</dbReference>
<dbReference type="InterPro" id="IPR036291">
    <property type="entry name" value="NAD(P)-bd_dom_sf"/>
</dbReference>
<dbReference type="SUPFAM" id="SSF48179">
    <property type="entry name" value="6-phosphogluconate dehydrogenase C-terminal domain-like"/>
    <property type="match status" value="1"/>
</dbReference>
<dbReference type="PANTHER" id="PTHR40459">
    <property type="entry name" value="CONSERVED HYPOTHETICAL ALANINE AND LEUCINE RICH PROTEIN"/>
    <property type="match status" value="1"/>
</dbReference>
<protein>
    <recommendedName>
        <fullName evidence="4">DUF2520 domain-containing protein</fullName>
    </recommendedName>
</protein>
<sequence>AGTVGTALSVRLSRKGYQVIAVSSRSRTSARKLAQAVSGCHAFNSNQDVADTAELIFITTPDDAIASVASEIQWHRGQSVVHCSGALSTDILGPAKKPGAQVGSFHPLQAFASVKQAIENISGSTFAVEAEEPLLSTLKDMATTLDGHWIELKASDKVAYHAAAVIACNYLVTLVKLATDLWQSFNIPQSQATQALLPLIRGTVHNIDTVGIPQCLTGPIARGDIKTIKKHLDALQKVAPALLSTYQELGRQTIPVALAKGKINQHQAEELQAILK</sequence>
<dbReference type="InterPro" id="IPR019665">
    <property type="entry name" value="OxRdtase/DH_put_Rossmann_dom"/>
</dbReference>
<feature type="domain" description="DUF2520" evidence="2">
    <location>
        <begin position="125"/>
        <end position="253"/>
    </location>
</feature>
<dbReference type="InterPro" id="IPR018931">
    <property type="entry name" value="DUF2520"/>
</dbReference>
<gene>
    <name evidence="3" type="ORF">S03H2_03624</name>
</gene>